<dbReference type="PANTHER" id="PTHR30614">
    <property type="entry name" value="MEMBRANE COMPONENT OF AMINO ACID ABC TRANSPORTER"/>
    <property type="match status" value="1"/>
</dbReference>
<evidence type="ECO:0000256" key="1">
    <source>
        <dbReference type="ARBA" id="ARBA00004429"/>
    </source>
</evidence>
<dbReference type="PROSITE" id="PS50928">
    <property type="entry name" value="ABC_TM1"/>
    <property type="match status" value="1"/>
</dbReference>
<accession>A0A171KRS8</accession>
<keyword evidence="7 8" id="KW-0472">Membrane</keyword>
<dbReference type="RefSeq" id="WP_068371313.1">
    <property type="nucleotide sequence ID" value="NZ_CBCSEB010000009.1"/>
</dbReference>
<dbReference type="InterPro" id="IPR035906">
    <property type="entry name" value="MetI-like_sf"/>
</dbReference>
<reference evidence="11 13" key="2">
    <citation type="submission" date="2019-02" db="EMBL/GenBank/DDBJ databases">
        <title>Genomic Encyclopedia of Type Strains, Phase IV (KMG-IV): sequencing the most valuable type-strain genomes for metagenomic binning, comparative biology and taxonomic classification.</title>
        <authorList>
            <person name="Goeker M."/>
        </authorList>
    </citation>
    <scope>NUCLEOTIDE SEQUENCE [LARGE SCALE GENOMIC DNA]</scope>
    <source>
        <strain evidence="11 13">DSM 16618</strain>
    </source>
</reference>
<keyword evidence="12" id="KW-1185">Reference proteome</keyword>
<proteinExistence type="inferred from homology"/>
<keyword evidence="6 8" id="KW-1133">Transmembrane helix</keyword>
<feature type="transmembrane region" description="Helical" evidence="8">
    <location>
        <begin position="61"/>
        <end position="84"/>
    </location>
</feature>
<feature type="transmembrane region" description="Helical" evidence="8">
    <location>
        <begin position="96"/>
        <end position="119"/>
    </location>
</feature>
<evidence type="ECO:0000256" key="6">
    <source>
        <dbReference type="ARBA" id="ARBA00022989"/>
    </source>
</evidence>
<comment type="similarity">
    <text evidence="2">Belongs to the binding-protein-dependent transport system permease family. HisMQ subfamily.</text>
</comment>
<dbReference type="Gene3D" id="1.10.3720.10">
    <property type="entry name" value="MetI-like"/>
    <property type="match status" value="1"/>
</dbReference>
<dbReference type="Proteomes" id="UP000078084">
    <property type="component" value="Unassembled WGS sequence"/>
</dbReference>
<evidence type="ECO:0000256" key="8">
    <source>
        <dbReference type="RuleBase" id="RU363032"/>
    </source>
</evidence>
<reference evidence="10 12" key="1">
    <citation type="submission" date="2015-04" db="EMBL/GenBank/DDBJ databases">
        <title>Genome sequence of Kerstersia gyiorum CG1.</title>
        <authorList>
            <person name="Greninger A.L."/>
            <person name="Kozyreva V."/>
            <person name="Chaturvedi V."/>
        </authorList>
    </citation>
    <scope>NUCLEOTIDE SEQUENCE [LARGE SCALE GENOMIC DNA]</scope>
    <source>
        <strain evidence="10 12">CG1</strain>
    </source>
</reference>
<organism evidence="10 12">
    <name type="scientific">Kerstersia gyiorum</name>
    <dbReference type="NCBI Taxonomy" id="206506"/>
    <lineage>
        <taxon>Bacteria</taxon>
        <taxon>Pseudomonadati</taxon>
        <taxon>Pseudomonadota</taxon>
        <taxon>Betaproteobacteria</taxon>
        <taxon>Burkholderiales</taxon>
        <taxon>Alcaligenaceae</taxon>
        <taxon>Kerstersia</taxon>
    </lineage>
</organism>
<dbReference type="EMBL" id="SGWZ01000005">
    <property type="protein sequence ID" value="RZS66768.1"/>
    <property type="molecule type" value="Genomic_DNA"/>
</dbReference>
<dbReference type="SUPFAM" id="SSF161098">
    <property type="entry name" value="MetI-like"/>
    <property type="match status" value="1"/>
</dbReference>
<dbReference type="PANTHER" id="PTHR30614:SF21">
    <property type="entry name" value="AMINO ACID ABC TRANSPORTER PERMEASE"/>
    <property type="match status" value="1"/>
</dbReference>
<dbReference type="GO" id="GO:0043190">
    <property type="term" value="C:ATP-binding cassette (ABC) transporter complex"/>
    <property type="evidence" value="ECO:0007669"/>
    <property type="project" value="InterPro"/>
</dbReference>
<dbReference type="EMBL" id="LBNE01000006">
    <property type="protein sequence ID" value="KKO71595.1"/>
    <property type="molecule type" value="Genomic_DNA"/>
</dbReference>
<dbReference type="CDD" id="cd06261">
    <property type="entry name" value="TM_PBP2"/>
    <property type="match status" value="1"/>
</dbReference>
<dbReference type="PATRIC" id="fig|206506.3.peg.2222"/>
<dbReference type="InterPro" id="IPR043429">
    <property type="entry name" value="ArtM/GltK/GlnP/TcyL/YhdX-like"/>
</dbReference>
<evidence type="ECO:0000256" key="5">
    <source>
        <dbReference type="ARBA" id="ARBA00022692"/>
    </source>
</evidence>
<evidence type="ECO:0000256" key="7">
    <source>
        <dbReference type="ARBA" id="ARBA00023136"/>
    </source>
</evidence>
<evidence type="ECO:0000313" key="10">
    <source>
        <dbReference type="EMBL" id="KKO71595.1"/>
    </source>
</evidence>
<comment type="subcellular location">
    <subcellularLocation>
        <location evidence="1">Cell inner membrane</location>
        <topology evidence="1">Multi-pass membrane protein</topology>
    </subcellularLocation>
    <subcellularLocation>
        <location evidence="8">Cell membrane</location>
        <topology evidence="8">Multi-pass membrane protein</topology>
    </subcellularLocation>
</comment>
<sequence>MDFSVIANNWLYFLVGAYPYGPLGGLSLTLLLSLLSGVVASVLGLFLGMALALGRGPLHGLLTLVIGFLRAIPVLMLIFWVYFLLPMLFDVDIPKLVTVVAALSLIGGAYLAHSVAAGIRSLPAGQWEASRSLGLSLWETLRFVVLPQALPIMAPSFINQWVALIKDTSLAYVVGVAELSFVATQVSNRTMIYPLEIYLFVAFIYFLLCSALEMAANRLAARYGARHARAGGIAA</sequence>
<dbReference type="Pfam" id="PF00528">
    <property type="entry name" value="BPD_transp_1"/>
    <property type="match status" value="1"/>
</dbReference>
<keyword evidence="5 8" id="KW-0812">Transmembrane</keyword>
<evidence type="ECO:0000313" key="12">
    <source>
        <dbReference type="Proteomes" id="UP000078084"/>
    </source>
</evidence>
<comment type="caution">
    <text evidence="10">The sequence shown here is derived from an EMBL/GenBank/DDBJ whole genome shotgun (WGS) entry which is preliminary data.</text>
</comment>
<dbReference type="GO" id="GO:0006865">
    <property type="term" value="P:amino acid transport"/>
    <property type="evidence" value="ECO:0007669"/>
    <property type="project" value="TreeGrafter"/>
</dbReference>
<protein>
    <submittedName>
        <fullName evidence="11">Amino acid ABC transporter membrane protein 2 (PAAT family)</fullName>
    </submittedName>
</protein>
<keyword evidence="3 8" id="KW-0813">Transport</keyword>
<dbReference type="InterPro" id="IPR000515">
    <property type="entry name" value="MetI-like"/>
</dbReference>
<name>A0A171KRS8_9BURK</name>
<evidence type="ECO:0000313" key="13">
    <source>
        <dbReference type="Proteomes" id="UP000292039"/>
    </source>
</evidence>
<evidence type="ECO:0000256" key="2">
    <source>
        <dbReference type="ARBA" id="ARBA00010072"/>
    </source>
</evidence>
<dbReference type="STRING" id="206506.AAV32_10395"/>
<dbReference type="AlphaFoldDB" id="A0A171KRS8"/>
<evidence type="ECO:0000256" key="3">
    <source>
        <dbReference type="ARBA" id="ARBA00022448"/>
    </source>
</evidence>
<dbReference type="GO" id="GO:0022857">
    <property type="term" value="F:transmembrane transporter activity"/>
    <property type="evidence" value="ECO:0007669"/>
    <property type="project" value="InterPro"/>
</dbReference>
<evidence type="ECO:0000313" key="11">
    <source>
        <dbReference type="EMBL" id="RZS66768.1"/>
    </source>
</evidence>
<evidence type="ECO:0000256" key="4">
    <source>
        <dbReference type="ARBA" id="ARBA00022475"/>
    </source>
</evidence>
<dbReference type="NCBIfam" id="TIGR01726">
    <property type="entry name" value="HEQRo_perm_3TM"/>
    <property type="match status" value="1"/>
</dbReference>
<feature type="transmembrane region" description="Helical" evidence="8">
    <location>
        <begin position="197"/>
        <end position="216"/>
    </location>
</feature>
<gene>
    <name evidence="10" type="ORF">AAV32_10395</name>
    <name evidence="11" type="ORF">EV679_2927</name>
</gene>
<keyword evidence="4" id="KW-1003">Cell membrane</keyword>
<evidence type="ECO:0000259" key="9">
    <source>
        <dbReference type="PROSITE" id="PS50928"/>
    </source>
</evidence>
<feature type="domain" description="ABC transmembrane type-1" evidence="9">
    <location>
        <begin position="26"/>
        <end position="216"/>
    </location>
</feature>
<feature type="transmembrane region" description="Helical" evidence="8">
    <location>
        <begin position="28"/>
        <end position="54"/>
    </location>
</feature>
<dbReference type="Proteomes" id="UP000292039">
    <property type="component" value="Unassembled WGS sequence"/>
</dbReference>
<dbReference type="InterPro" id="IPR010065">
    <property type="entry name" value="AA_ABC_transptr_permease_3TM"/>
</dbReference>